<name>A0A2P1PQS4_9GAMM</name>
<evidence type="ECO:0000256" key="1">
    <source>
        <dbReference type="ARBA" id="ARBA00001957"/>
    </source>
</evidence>
<dbReference type="GO" id="GO:0009239">
    <property type="term" value="P:enterobactin biosynthetic process"/>
    <property type="evidence" value="ECO:0007669"/>
    <property type="project" value="TreeGrafter"/>
</dbReference>
<dbReference type="Pfam" id="PF00668">
    <property type="entry name" value="Condensation"/>
    <property type="match status" value="1"/>
</dbReference>
<evidence type="ECO:0000313" key="6">
    <source>
        <dbReference type="Proteomes" id="UP000241074"/>
    </source>
</evidence>
<dbReference type="SUPFAM" id="SSF47336">
    <property type="entry name" value="ACP-like"/>
    <property type="match status" value="1"/>
</dbReference>
<dbReference type="GO" id="GO:0047527">
    <property type="term" value="F:2,3-dihydroxybenzoate-serine ligase activity"/>
    <property type="evidence" value="ECO:0007669"/>
    <property type="project" value="TreeGrafter"/>
</dbReference>
<protein>
    <submittedName>
        <fullName evidence="5">Non-ribosomal peptide synthetase</fullName>
    </submittedName>
</protein>
<dbReference type="GO" id="GO:0072330">
    <property type="term" value="P:monocarboxylic acid biosynthetic process"/>
    <property type="evidence" value="ECO:0007669"/>
    <property type="project" value="UniProtKB-ARBA"/>
</dbReference>
<dbReference type="KEGG" id="xba:C7S18_08105"/>
<reference evidence="5 6" key="1">
    <citation type="submission" date="2018-03" db="EMBL/GenBank/DDBJ databases">
        <title>Ahniella affigens gen. nov., sp. nov., a gammaproteobacterium isolated from sandy soil near a stream.</title>
        <authorList>
            <person name="Ko Y."/>
            <person name="Kim J.-H."/>
        </authorList>
    </citation>
    <scope>NUCLEOTIDE SEQUENCE [LARGE SCALE GENOMIC DNA]</scope>
    <source>
        <strain evidence="5 6">D13</strain>
    </source>
</reference>
<dbReference type="NCBIfam" id="TIGR01733">
    <property type="entry name" value="AA-adenyl-dom"/>
    <property type="match status" value="1"/>
</dbReference>
<dbReference type="InterPro" id="IPR045851">
    <property type="entry name" value="AMP-bd_C_sf"/>
</dbReference>
<accession>A0A2P1PQS4</accession>
<dbReference type="InterPro" id="IPR001242">
    <property type="entry name" value="Condensation_dom"/>
</dbReference>
<evidence type="ECO:0000259" key="4">
    <source>
        <dbReference type="PROSITE" id="PS50075"/>
    </source>
</evidence>
<dbReference type="SUPFAM" id="SSF56801">
    <property type="entry name" value="Acetyl-CoA synthetase-like"/>
    <property type="match status" value="1"/>
</dbReference>
<dbReference type="GO" id="GO:0005829">
    <property type="term" value="C:cytosol"/>
    <property type="evidence" value="ECO:0007669"/>
    <property type="project" value="TreeGrafter"/>
</dbReference>
<dbReference type="InterPro" id="IPR042099">
    <property type="entry name" value="ANL_N_sf"/>
</dbReference>
<dbReference type="InterPro" id="IPR009081">
    <property type="entry name" value="PP-bd_ACP"/>
</dbReference>
<gene>
    <name evidence="5" type="ORF">C7S18_08105</name>
</gene>
<dbReference type="GO" id="GO:0031177">
    <property type="term" value="F:phosphopantetheine binding"/>
    <property type="evidence" value="ECO:0007669"/>
    <property type="project" value="TreeGrafter"/>
</dbReference>
<dbReference type="InterPro" id="IPR006162">
    <property type="entry name" value="Ppantetheine_attach_site"/>
</dbReference>
<dbReference type="PROSITE" id="PS00455">
    <property type="entry name" value="AMP_BINDING"/>
    <property type="match status" value="1"/>
</dbReference>
<dbReference type="CDD" id="cd19531">
    <property type="entry name" value="LCL_NRPS-like"/>
    <property type="match status" value="1"/>
</dbReference>
<evidence type="ECO:0000256" key="3">
    <source>
        <dbReference type="ARBA" id="ARBA00022553"/>
    </source>
</evidence>
<dbReference type="AlphaFoldDB" id="A0A2P1PQS4"/>
<keyword evidence="6" id="KW-1185">Reference proteome</keyword>
<dbReference type="Gene3D" id="3.30.559.10">
    <property type="entry name" value="Chloramphenicol acetyltransferase-like domain"/>
    <property type="match status" value="1"/>
</dbReference>
<dbReference type="Gene3D" id="3.30.300.30">
    <property type="match status" value="1"/>
</dbReference>
<evidence type="ECO:0000256" key="2">
    <source>
        <dbReference type="ARBA" id="ARBA00022450"/>
    </source>
</evidence>
<dbReference type="PANTHER" id="PTHR45527:SF1">
    <property type="entry name" value="FATTY ACID SYNTHASE"/>
    <property type="match status" value="1"/>
</dbReference>
<dbReference type="PROSITE" id="PS50075">
    <property type="entry name" value="CARRIER"/>
    <property type="match status" value="1"/>
</dbReference>
<dbReference type="InterPro" id="IPR036736">
    <property type="entry name" value="ACP-like_sf"/>
</dbReference>
<keyword evidence="3" id="KW-0597">Phosphoprotein</keyword>
<dbReference type="Gene3D" id="1.10.1200.10">
    <property type="entry name" value="ACP-like"/>
    <property type="match status" value="1"/>
</dbReference>
<dbReference type="PANTHER" id="PTHR45527">
    <property type="entry name" value="NONRIBOSOMAL PEPTIDE SYNTHETASE"/>
    <property type="match status" value="1"/>
</dbReference>
<dbReference type="CDD" id="cd05930">
    <property type="entry name" value="A_NRPS"/>
    <property type="match status" value="1"/>
</dbReference>
<dbReference type="InterPro" id="IPR000873">
    <property type="entry name" value="AMP-dep_synth/lig_dom"/>
</dbReference>
<dbReference type="Pfam" id="PF00501">
    <property type="entry name" value="AMP-binding"/>
    <property type="match status" value="1"/>
</dbReference>
<proteinExistence type="predicted"/>
<dbReference type="PROSITE" id="PS00012">
    <property type="entry name" value="PHOSPHOPANTETHEINE"/>
    <property type="match status" value="1"/>
</dbReference>
<dbReference type="InterPro" id="IPR010071">
    <property type="entry name" value="AA_adenyl_dom"/>
</dbReference>
<feature type="domain" description="Carrier" evidence="4">
    <location>
        <begin position="1019"/>
        <end position="1094"/>
    </location>
</feature>
<dbReference type="InterPro" id="IPR020845">
    <property type="entry name" value="AMP-binding_CS"/>
</dbReference>
<comment type="cofactor">
    <cofactor evidence="1">
        <name>pantetheine 4'-phosphate</name>
        <dbReference type="ChEBI" id="CHEBI:47942"/>
    </cofactor>
</comment>
<evidence type="ECO:0000313" key="5">
    <source>
        <dbReference type="EMBL" id="AVP97158.1"/>
    </source>
</evidence>
<dbReference type="Pfam" id="PF00550">
    <property type="entry name" value="PP-binding"/>
    <property type="match status" value="1"/>
</dbReference>
<reference evidence="5 6" key="2">
    <citation type="submission" date="2018-03" db="EMBL/GenBank/DDBJ databases">
        <authorList>
            <person name="Keele B.F."/>
        </authorList>
    </citation>
    <scope>NUCLEOTIDE SEQUENCE [LARGE SCALE GENOMIC DNA]</scope>
    <source>
        <strain evidence="5 6">D13</strain>
    </source>
</reference>
<dbReference type="InterPro" id="IPR025110">
    <property type="entry name" value="AMP-bd_C"/>
</dbReference>
<dbReference type="EMBL" id="CP027860">
    <property type="protein sequence ID" value="AVP97158.1"/>
    <property type="molecule type" value="Genomic_DNA"/>
</dbReference>
<dbReference type="Pfam" id="PF13193">
    <property type="entry name" value="AMP-binding_C"/>
    <property type="match status" value="1"/>
</dbReference>
<dbReference type="Gene3D" id="3.30.559.30">
    <property type="entry name" value="Nonribosomal peptide synthetase, condensation domain"/>
    <property type="match status" value="1"/>
</dbReference>
<dbReference type="OrthoDB" id="9030879at2"/>
<dbReference type="Proteomes" id="UP000241074">
    <property type="component" value="Chromosome"/>
</dbReference>
<organism evidence="5 6">
    <name type="scientific">Ahniella affigens</name>
    <dbReference type="NCBI Taxonomy" id="2021234"/>
    <lineage>
        <taxon>Bacteria</taxon>
        <taxon>Pseudomonadati</taxon>
        <taxon>Pseudomonadota</taxon>
        <taxon>Gammaproteobacteria</taxon>
        <taxon>Lysobacterales</taxon>
        <taxon>Rhodanobacteraceae</taxon>
        <taxon>Ahniella</taxon>
    </lineage>
</organism>
<dbReference type="InterPro" id="IPR023213">
    <property type="entry name" value="CAT-like_dom_sf"/>
</dbReference>
<dbReference type="GO" id="GO:0009366">
    <property type="term" value="C:enterobactin synthetase complex"/>
    <property type="evidence" value="ECO:0007669"/>
    <property type="project" value="TreeGrafter"/>
</dbReference>
<keyword evidence="2" id="KW-0596">Phosphopantetheine</keyword>
<dbReference type="GO" id="GO:0043041">
    <property type="term" value="P:amino acid activation for nonribosomal peptide biosynthetic process"/>
    <property type="evidence" value="ECO:0007669"/>
    <property type="project" value="TreeGrafter"/>
</dbReference>
<dbReference type="SUPFAM" id="SSF52777">
    <property type="entry name" value="CoA-dependent acyltransferases"/>
    <property type="match status" value="2"/>
</dbReference>
<dbReference type="FunFam" id="1.10.1200.10:FF:000016">
    <property type="entry name" value="Non-ribosomal peptide synthase"/>
    <property type="match status" value="1"/>
</dbReference>
<dbReference type="Gene3D" id="3.40.50.12780">
    <property type="entry name" value="N-terminal domain of ligase-like"/>
    <property type="match status" value="1"/>
</dbReference>
<sequence>MLDVNQSHALLQRIESLSPEKQALLLKKLAASAQSAAVAAEQPIARQPDRRQAPLSHSQQLLWLVEQREGPSPKYNMPCAYRLVGALDVSAMARTFQAIARRHDSLRTYFSEQNGEPVQCIDPTHVLDVEVIDLSDLTSADQEARVQSLVQANVDWKFDVSRLPLMRIVLIRTRTDEHFLLMNLHHIIYDGWSKGLLLQEMAVLYPAFRDGQPEPCERLPELPIQYGDYAAWQREGRSQEIDRQLQYWKDRLRGSLALLELPADRARPAAPTGNGAGMLMHIPLFLTKKIDALGRSEGASTYMAVLAAFKALLCRLSGRSDIVIGSPVDNRSRRELQHVIGYFLNTSVLRTQVDRGGSFRDLLRAVKQTCLEAYQNQDVALGQVIDALNPPRSLSHTPLFQVMFVFQNAGSANFAMPGIEIERADAVNNTSKYDLYLSFQDTDDGLKGWWTYNTDLFDPDTIKYFSQCLLNLLLDCVANPDKAVGRLSLTEADTARPDFSAPMPFRSMAALFLEQANANPDAVALIDADRGVSYRELASRAAAFAEHLRAQGVQRGDAVAIVLPRSVAQVAAMVSVLLIGAAYVPIDPELPAHRITQQIEDAGPKLVVSSEAVDRELLAGLNAPVLLAEQVVVSSNVALPEPPAITPDDLLYILYTSGSTGKPKGVRGTLGATYNRLAWMWRDFPYRTGDVCALKTTINFVDAVAELWSPLLAGVPSVTVPAADGKDVYRLVRLLARHRVTHFIAVPSLLRSMTEAYPELHESLPSLRSLVSSGEALTVDLFQKLQEALPETTVINIYGSTEVAADATAKWVQTVSSADRSVPVGQPIAGLRTYVFDSMLELSPTGVIGELYIGGAGVNGGYHGHAALTAERFLPDPLAASSGARMFKTGDLARMRRDGDLDLLGRSDHQVKIRGIRIELPEVRTALLKDPDIVDAYVVRKHDAELGDWLGAYLVVHPDREVNLSDIVARLRDTLPDYMVPTAFQLLDKLPLNANSKIDAQALPELLRTTAGSDVPYETPNTDTERLIAQIWQAKLKLEQVGRQSNFFDLGGHSLIATKIVAEVRQQLEIDITARDLFATMTVEAFARRIDQMRSQLVTEYELSEY</sequence>